<evidence type="ECO:0000313" key="3">
    <source>
        <dbReference type="EMBL" id="RDH84654.1"/>
    </source>
</evidence>
<feature type="transmembrane region" description="Helical" evidence="1">
    <location>
        <begin position="31"/>
        <end position="54"/>
    </location>
</feature>
<keyword evidence="1" id="KW-1133">Transmembrane helix</keyword>
<dbReference type="Pfam" id="PF11127">
    <property type="entry name" value="YgaP-like_TM"/>
    <property type="match status" value="1"/>
</dbReference>
<protein>
    <submittedName>
        <fullName evidence="3">DUF2892 domain-containing protein</fullName>
    </submittedName>
</protein>
<feature type="domain" description="Inner membrane protein YgaP-like transmembrane" evidence="2">
    <location>
        <begin position="2"/>
        <end position="56"/>
    </location>
</feature>
<dbReference type="Proteomes" id="UP000254266">
    <property type="component" value="Unassembled WGS sequence"/>
</dbReference>
<sequence length="72" mass="8105">MTIERALFAMGGIMVMLTSLLAIFHHPNWTWVTLFVGFNCFQSSFTGFCPPAWLMKKFGLKSEAENAAETNN</sequence>
<dbReference type="Gene3D" id="6.10.140.1340">
    <property type="match status" value="1"/>
</dbReference>
<evidence type="ECO:0000259" key="2">
    <source>
        <dbReference type="Pfam" id="PF11127"/>
    </source>
</evidence>
<gene>
    <name evidence="3" type="ORF">DIZ80_04070</name>
</gene>
<accession>A0A370DJU8</accession>
<comment type="caution">
    <text evidence="3">The sequence shown here is derived from an EMBL/GenBank/DDBJ whole genome shotgun (WGS) entry which is preliminary data.</text>
</comment>
<dbReference type="AlphaFoldDB" id="A0A370DJU8"/>
<proteinExistence type="predicted"/>
<feature type="transmembrane region" description="Helical" evidence="1">
    <location>
        <begin position="7"/>
        <end position="25"/>
    </location>
</feature>
<organism evidence="3 4">
    <name type="scientific">endosymbiont of Galathealinum brachiosum</name>
    <dbReference type="NCBI Taxonomy" id="2200906"/>
    <lineage>
        <taxon>Bacteria</taxon>
        <taxon>Pseudomonadati</taxon>
        <taxon>Pseudomonadota</taxon>
        <taxon>Gammaproteobacteria</taxon>
        <taxon>sulfur-oxidizing symbionts</taxon>
    </lineage>
</organism>
<dbReference type="EMBL" id="QFXC01000007">
    <property type="protein sequence ID" value="RDH84654.1"/>
    <property type="molecule type" value="Genomic_DNA"/>
</dbReference>
<name>A0A370DJU8_9GAMM</name>
<keyword evidence="4" id="KW-1185">Reference proteome</keyword>
<keyword evidence="1" id="KW-0472">Membrane</keyword>
<reference evidence="3 4" key="1">
    <citation type="journal article" date="2018" name="ISME J.">
        <title>Endosymbiont genomes yield clues of tubeworm success.</title>
        <authorList>
            <person name="Li Y."/>
            <person name="Liles M.R."/>
            <person name="Halanych K.M."/>
        </authorList>
    </citation>
    <scope>NUCLEOTIDE SEQUENCE [LARGE SCALE GENOMIC DNA]</scope>
    <source>
        <strain evidence="3">A1464</strain>
    </source>
</reference>
<keyword evidence="1" id="KW-0812">Transmembrane</keyword>
<evidence type="ECO:0000313" key="4">
    <source>
        <dbReference type="Proteomes" id="UP000254266"/>
    </source>
</evidence>
<evidence type="ECO:0000256" key="1">
    <source>
        <dbReference type="SAM" id="Phobius"/>
    </source>
</evidence>
<dbReference type="InterPro" id="IPR021309">
    <property type="entry name" value="YgaP-like_TM"/>
</dbReference>